<proteinExistence type="predicted"/>
<dbReference type="InterPro" id="IPR005564">
    <property type="entry name" value="Major_capsid_GpE"/>
</dbReference>
<dbReference type="EMBL" id="FKLO01000080">
    <property type="protein sequence ID" value="SAM71572.1"/>
    <property type="molecule type" value="Genomic_DNA"/>
</dbReference>
<dbReference type="Proteomes" id="UP000190837">
    <property type="component" value="Unassembled WGS sequence"/>
</dbReference>
<dbReference type="Pfam" id="PF03864">
    <property type="entry name" value="Phage_cap_E"/>
    <property type="match status" value="1"/>
</dbReference>
<dbReference type="RefSeq" id="WP_079542085.1">
    <property type="nucleotide sequence ID" value="NZ_CAUQZP010000002.1"/>
</dbReference>
<protein>
    <submittedName>
        <fullName evidence="1">Elements of external origin phage-related functions and prophages</fullName>
    </submittedName>
</protein>
<organism evidence="1 2">
    <name type="scientific">Cardiobacterium hominis</name>
    <dbReference type="NCBI Taxonomy" id="2718"/>
    <lineage>
        <taxon>Bacteria</taxon>
        <taxon>Pseudomonadati</taxon>
        <taxon>Pseudomonadota</taxon>
        <taxon>Gammaproteobacteria</taxon>
        <taxon>Cardiobacteriales</taxon>
        <taxon>Cardiobacteriaceae</taxon>
        <taxon>Cardiobacterium</taxon>
    </lineage>
</organism>
<reference evidence="2" key="1">
    <citation type="submission" date="2016-04" db="EMBL/GenBank/DDBJ databases">
        <authorList>
            <person name="Tagini F."/>
        </authorList>
    </citation>
    <scope>NUCLEOTIDE SEQUENCE [LARGE SCALE GENOMIC DNA]</scope>
    <source>
        <strain evidence="2">CHUV0807</strain>
    </source>
</reference>
<accession>A0A1C3H6X7</accession>
<evidence type="ECO:0000313" key="1">
    <source>
        <dbReference type="EMBL" id="SAM71572.1"/>
    </source>
</evidence>
<name>A0A1C3H6X7_9GAMM</name>
<dbReference type="AlphaFoldDB" id="A0A1C3H6X7"/>
<sequence length="329" mass="36843">MPLSSNSQFGVVPLTQAINRLPVTPTIIRSLGIFASKPLTTTYVRVENKNGALRLVKAVPRNAAGEPPARETRNIENFDMLHLPRADVVMADDVQNLRAFGGQNATTVASVVNDRLATMKADIEMTREHLMLGALQGKIMNADGTSELLDIYNRFGFTRQAHVWDLGTQTTKVGEKIDETMTALKRNLNGEAVNGWICLCSPAFMRALVYHDKIVRIYERYEQAKVYREGETWVDFMHKNIKFIQYDHDFGNGMKIADGEAILLPAGSRTTFAEFFAPANYNETVNTMAQPYYAKRVAMKFDKGWDLEAQSNPLPLVLRPELVATIKVA</sequence>
<evidence type="ECO:0000313" key="2">
    <source>
        <dbReference type="Proteomes" id="UP000190837"/>
    </source>
</evidence>
<gene>
    <name evidence="1" type="ORF">CHUV0807_2343</name>
</gene>